<name>A0ABM7LPZ1_9ACTN</name>
<dbReference type="PRINTS" id="PR00038">
    <property type="entry name" value="HTHLUXR"/>
</dbReference>
<evidence type="ECO:0000313" key="5">
    <source>
        <dbReference type="EMBL" id="BCJ41283.1"/>
    </source>
</evidence>
<dbReference type="PANTHER" id="PTHR44688:SF16">
    <property type="entry name" value="DNA-BINDING TRANSCRIPTIONAL ACTIVATOR DEVR_DOSR"/>
    <property type="match status" value="1"/>
</dbReference>
<dbReference type="InterPro" id="IPR029016">
    <property type="entry name" value="GAF-like_dom_sf"/>
</dbReference>
<dbReference type="InterPro" id="IPR000792">
    <property type="entry name" value="Tscrpt_reg_LuxR_C"/>
</dbReference>
<feature type="domain" description="HTH luxR-type" evidence="4">
    <location>
        <begin position="266"/>
        <end position="331"/>
    </location>
</feature>
<dbReference type="SMART" id="SM00421">
    <property type="entry name" value="HTH_LUXR"/>
    <property type="match status" value="1"/>
</dbReference>
<dbReference type="InterPro" id="IPR016032">
    <property type="entry name" value="Sig_transdc_resp-reg_C-effctor"/>
</dbReference>
<reference evidence="5 6" key="1">
    <citation type="submission" date="2020-08" db="EMBL/GenBank/DDBJ databases">
        <title>Whole genome shotgun sequence of Actinoplanes ianthinogenes NBRC 13996.</title>
        <authorList>
            <person name="Komaki H."/>
            <person name="Tamura T."/>
        </authorList>
    </citation>
    <scope>NUCLEOTIDE SEQUENCE [LARGE SCALE GENOMIC DNA]</scope>
    <source>
        <strain evidence="5 6">NBRC 13996</strain>
    </source>
</reference>
<keyword evidence="3" id="KW-0804">Transcription</keyword>
<dbReference type="SUPFAM" id="SSF46894">
    <property type="entry name" value="C-terminal effector domain of the bipartite response regulators"/>
    <property type="match status" value="1"/>
</dbReference>
<keyword evidence="2" id="KW-0238">DNA-binding</keyword>
<dbReference type="Pfam" id="PF00196">
    <property type="entry name" value="GerE"/>
    <property type="match status" value="1"/>
</dbReference>
<organism evidence="5 6">
    <name type="scientific">Actinoplanes ianthinogenes</name>
    <dbReference type="NCBI Taxonomy" id="122358"/>
    <lineage>
        <taxon>Bacteria</taxon>
        <taxon>Bacillati</taxon>
        <taxon>Actinomycetota</taxon>
        <taxon>Actinomycetes</taxon>
        <taxon>Micromonosporales</taxon>
        <taxon>Micromonosporaceae</taxon>
        <taxon>Actinoplanes</taxon>
    </lineage>
</organism>
<evidence type="ECO:0000256" key="1">
    <source>
        <dbReference type="ARBA" id="ARBA00023015"/>
    </source>
</evidence>
<proteinExistence type="predicted"/>
<dbReference type="InterPro" id="IPR036388">
    <property type="entry name" value="WH-like_DNA-bd_sf"/>
</dbReference>
<keyword evidence="1" id="KW-0805">Transcription regulation</keyword>
<evidence type="ECO:0000256" key="3">
    <source>
        <dbReference type="ARBA" id="ARBA00023163"/>
    </source>
</evidence>
<dbReference type="EMBL" id="AP023356">
    <property type="protein sequence ID" value="BCJ41283.1"/>
    <property type="molecule type" value="Genomic_DNA"/>
</dbReference>
<gene>
    <name evidence="5" type="ORF">Aiant_19400</name>
</gene>
<dbReference type="Gene3D" id="3.30.450.40">
    <property type="match status" value="1"/>
</dbReference>
<protein>
    <recommendedName>
        <fullName evidence="4">HTH luxR-type domain-containing protein</fullName>
    </recommendedName>
</protein>
<dbReference type="PROSITE" id="PS50043">
    <property type="entry name" value="HTH_LUXR_2"/>
    <property type="match status" value="1"/>
</dbReference>
<keyword evidence="6" id="KW-1185">Reference proteome</keyword>
<sequence>MTELLAVALELAAAINRVTPATDNPAEDLAFMWDPMKRLVPFAAGWVGTLDGDQSRYTTVTSVGHDRVSRAYMGSEELTELRKKVGLLQRHRPMRLQDAPPRTVELPCWSEHWWPAGFREGVAVPLVTPDGRHLGVLGLHTDTASQPTAEARDAMGAIAPTVTAVLDPMNSLAGLARLIHGATAAVAVDCRGAVTPLPGMETDPLLTRCPDVVPTAVDGLTERVRYTAFLCPIREDDGRERYVRVTGLACPPGTSDDLVGLVVISPADDLCALTLRELVVLGLVIEGHANQGIAARLFITARTAAAHLEHIRTKLRAPTRTAAAVLAMRRGLYIPYRIIDVRTGTSRAVPVSAG</sequence>
<dbReference type="PANTHER" id="PTHR44688">
    <property type="entry name" value="DNA-BINDING TRANSCRIPTIONAL ACTIVATOR DEVR_DOSR"/>
    <property type="match status" value="1"/>
</dbReference>
<dbReference type="SUPFAM" id="SSF55781">
    <property type="entry name" value="GAF domain-like"/>
    <property type="match status" value="1"/>
</dbReference>
<dbReference type="Proteomes" id="UP000676967">
    <property type="component" value="Chromosome"/>
</dbReference>
<evidence type="ECO:0000256" key="2">
    <source>
        <dbReference type="ARBA" id="ARBA00023125"/>
    </source>
</evidence>
<evidence type="ECO:0000259" key="4">
    <source>
        <dbReference type="PROSITE" id="PS50043"/>
    </source>
</evidence>
<accession>A0ABM7LPZ1</accession>
<evidence type="ECO:0000313" key="6">
    <source>
        <dbReference type="Proteomes" id="UP000676967"/>
    </source>
</evidence>
<dbReference type="CDD" id="cd06170">
    <property type="entry name" value="LuxR_C_like"/>
    <property type="match status" value="1"/>
</dbReference>
<dbReference type="Gene3D" id="1.10.10.10">
    <property type="entry name" value="Winged helix-like DNA-binding domain superfamily/Winged helix DNA-binding domain"/>
    <property type="match status" value="1"/>
</dbReference>